<evidence type="ECO:0000256" key="1">
    <source>
        <dbReference type="SAM" id="Phobius"/>
    </source>
</evidence>
<evidence type="ECO:0000313" key="2">
    <source>
        <dbReference type="EMBL" id="BAG46229.1"/>
    </source>
</evidence>
<accession>A0A0H3KLV7</accession>
<name>A0A0H3KLV7_BURM1</name>
<dbReference type="Proteomes" id="UP000008815">
    <property type="component" value="Chromosome 2"/>
</dbReference>
<dbReference type="eggNOG" id="ENOG5031SFK">
    <property type="taxonomic scope" value="Bacteria"/>
</dbReference>
<evidence type="ECO:0000313" key="3">
    <source>
        <dbReference type="Proteomes" id="UP000008815"/>
    </source>
</evidence>
<feature type="transmembrane region" description="Helical" evidence="1">
    <location>
        <begin position="144"/>
        <end position="165"/>
    </location>
</feature>
<evidence type="ECO:0008006" key="4">
    <source>
        <dbReference type="Google" id="ProtNLM"/>
    </source>
</evidence>
<proteinExistence type="predicted"/>
<dbReference type="STRING" id="395019.BMULJ_04374"/>
<feature type="transmembrane region" description="Helical" evidence="1">
    <location>
        <begin position="171"/>
        <end position="193"/>
    </location>
</feature>
<organism evidence="2 3">
    <name type="scientific">Burkholderia multivorans (strain ATCC 17616 / 249)</name>
    <dbReference type="NCBI Taxonomy" id="395019"/>
    <lineage>
        <taxon>Bacteria</taxon>
        <taxon>Pseudomonadati</taxon>
        <taxon>Pseudomonadota</taxon>
        <taxon>Betaproteobacteria</taxon>
        <taxon>Burkholderiales</taxon>
        <taxon>Burkholderiaceae</taxon>
        <taxon>Burkholderia</taxon>
        <taxon>Burkholderia cepacia complex</taxon>
    </lineage>
</organism>
<dbReference type="KEGG" id="bmj:BMULJ_04374"/>
<keyword evidence="3" id="KW-1185">Reference proteome</keyword>
<dbReference type="EMBL" id="AP009386">
    <property type="protein sequence ID" value="BAG46229.1"/>
    <property type="molecule type" value="Genomic_DNA"/>
</dbReference>
<dbReference type="RefSeq" id="WP_012467946.1">
    <property type="nucleotide sequence ID" value="NC_010086.1"/>
</dbReference>
<feature type="transmembrane region" description="Helical" evidence="1">
    <location>
        <begin position="33"/>
        <end position="51"/>
    </location>
</feature>
<feature type="transmembrane region" description="Helical" evidence="1">
    <location>
        <begin position="83"/>
        <end position="103"/>
    </location>
</feature>
<dbReference type="NCBIfam" id="NF041646">
    <property type="entry name" value="VC0807_fam"/>
    <property type="match status" value="1"/>
</dbReference>
<keyword evidence="1" id="KW-0472">Membrane</keyword>
<keyword evidence="1" id="KW-1133">Transmembrane helix</keyword>
<reference evidence="2 3" key="1">
    <citation type="submission" date="2007-04" db="EMBL/GenBank/DDBJ databases">
        <title>Complete genome sequence of Burkholderia multivorans ATCC 17616.</title>
        <authorList>
            <person name="Ohtsubo Y."/>
            <person name="Yamashita A."/>
            <person name="Kurokawa K."/>
            <person name="Takami H."/>
            <person name="Yuhara S."/>
            <person name="Nishiyama E."/>
            <person name="Endo R."/>
            <person name="Miyazaki R."/>
            <person name="Ono A."/>
            <person name="Yano K."/>
            <person name="Ito M."/>
            <person name="Sota M."/>
            <person name="Yuji N."/>
            <person name="Hattori M."/>
            <person name="Tsuda M."/>
        </authorList>
    </citation>
    <scope>NUCLEOTIDE SEQUENCE [LARGE SCALE GENOMIC DNA]</scope>
    <source>
        <strain evidence="3">ATCC 17616 / 249</strain>
    </source>
</reference>
<gene>
    <name evidence="2" type="ordered locus">BMULJ_04374</name>
</gene>
<keyword evidence="1" id="KW-0812">Transmembrane</keyword>
<dbReference type="HOGENOM" id="CLU_082059_0_0_4"/>
<feature type="transmembrane region" description="Helical" evidence="1">
    <location>
        <begin position="58"/>
        <end position="77"/>
    </location>
</feature>
<sequence length="218" mass="24282">MKPRAGLILEFVVNLLLPWVAYRVAHPYFGETGALYASAVPPVVWSIVEFVRSRRVDAVSLVVLFGIALSIVGMALGGSARTLLMRESLASGAIGVVFLLSLFRERPLIFYLARATVAREMAGGAARFEAVWAEQAGLRQMLRLMTFVWGIGMTLEMLLRCWMVATWPVERVLVVSPIIGYSVFGGLLAWTFWYRRRMRTRNSVDIPTREGLTETAGP</sequence>
<protein>
    <recommendedName>
        <fullName evidence="4">Transmembrane protein</fullName>
    </recommendedName>
</protein>
<dbReference type="AlphaFoldDB" id="A0A0H3KLV7"/>